<reference evidence="2 3" key="1">
    <citation type="submission" date="2018-05" db="EMBL/GenBank/DDBJ databases">
        <title>Amnibacterium sp. M8JJ-5, whole genome shotgun sequence.</title>
        <authorList>
            <person name="Tuo L."/>
        </authorList>
    </citation>
    <scope>NUCLEOTIDE SEQUENCE [LARGE SCALE GENOMIC DNA]</scope>
    <source>
        <strain evidence="2 3">M8JJ-5</strain>
    </source>
</reference>
<dbReference type="InterPro" id="IPR003779">
    <property type="entry name" value="CMD-like"/>
</dbReference>
<feature type="domain" description="Carboxymuconolactone decarboxylase-like" evidence="1">
    <location>
        <begin position="161"/>
        <end position="231"/>
    </location>
</feature>
<sequence>MTLTPRQQEIKDEFIRVRGTWGDSWQSILELDAEFLETYLNFSAVPWRKNHLDTKTKEFIYIVVDSAATHMYAPGVRQHIKAALAAGATPAEIMEVLECTATLGIHAMNLGVPVLTEILAEKGIRTEPAELDEYQERLKADFTEKRGYWNPTWDEMLELDPQLFEAYTAFSSHPWVAGTLSPKVREFIYMAFDTSSTHLYRVGLKLHIENALGYGATVGEILEVMEIASVIGIHTVTMSAPILQEEIAALAAQNAESAQNAEAGE</sequence>
<comment type="caution">
    <text evidence="2">The sequence shown here is derived from an EMBL/GenBank/DDBJ whole genome shotgun (WGS) entry which is preliminary data.</text>
</comment>
<dbReference type="GO" id="GO:0051920">
    <property type="term" value="F:peroxiredoxin activity"/>
    <property type="evidence" value="ECO:0007669"/>
    <property type="project" value="InterPro"/>
</dbReference>
<feature type="domain" description="Carboxymuconolactone decarboxylase-like" evidence="1">
    <location>
        <begin position="34"/>
        <end position="102"/>
    </location>
</feature>
<organism evidence="2 3">
    <name type="scientific">Amnibacterium flavum</name>
    <dbReference type="NCBI Taxonomy" id="2173173"/>
    <lineage>
        <taxon>Bacteria</taxon>
        <taxon>Bacillati</taxon>
        <taxon>Actinomycetota</taxon>
        <taxon>Actinomycetes</taxon>
        <taxon>Micrococcales</taxon>
        <taxon>Microbacteriaceae</taxon>
        <taxon>Amnibacterium</taxon>
    </lineage>
</organism>
<dbReference type="InterPro" id="IPR029032">
    <property type="entry name" value="AhpD-like"/>
</dbReference>
<gene>
    <name evidence="2" type="ORF">DDQ50_09040</name>
</gene>
<dbReference type="Proteomes" id="UP000244893">
    <property type="component" value="Unassembled WGS sequence"/>
</dbReference>
<evidence type="ECO:0000313" key="2">
    <source>
        <dbReference type="EMBL" id="PVZ93908.1"/>
    </source>
</evidence>
<dbReference type="SUPFAM" id="SSF69118">
    <property type="entry name" value="AhpD-like"/>
    <property type="match status" value="1"/>
</dbReference>
<keyword evidence="3" id="KW-1185">Reference proteome</keyword>
<accession>A0A2V1HMZ4</accession>
<dbReference type="OrthoDB" id="3824300at2"/>
<dbReference type="Gene3D" id="1.20.1290.10">
    <property type="entry name" value="AhpD-like"/>
    <property type="match status" value="1"/>
</dbReference>
<dbReference type="PANTHER" id="PTHR33930">
    <property type="entry name" value="ALKYL HYDROPEROXIDE REDUCTASE AHPD"/>
    <property type="match status" value="1"/>
</dbReference>
<protein>
    <submittedName>
        <fullName evidence="2">Gamma-carboxymuconolactone decarboxylase</fullName>
    </submittedName>
</protein>
<dbReference type="PANTHER" id="PTHR33930:SF2">
    <property type="entry name" value="BLR3452 PROTEIN"/>
    <property type="match status" value="1"/>
</dbReference>
<dbReference type="Pfam" id="PF02627">
    <property type="entry name" value="CMD"/>
    <property type="match status" value="2"/>
</dbReference>
<dbReference type="RefSeq" id="WP_116756422.1">
    <property type="nucleotide sequence ID" value="NZ_JBHUEX010000001.1"/>
</dbReference>
<evidence type="ECO:0000259" key="1">
    <source>
        <dbReference type="Pfam" id="PF02627"/>
    </source>
</evidence>
<proteinExistence type="predicted"/>
<name>A0A2V1HMZ4_9MICO</name>
<dbReference type="AlphaFoldDB" id="A0A2V1HMZ4"/>
<dbReference type="EMBL" id="QEOP01000002">
    <property type="protein sequence ID" value="PVZ93908.1"/>
    <property type="molecule type" value="Genomic_DNA"/>
</dbReference>
<evidence type="ECO:0000313" key="3">
    <source>
        <dbReference type="Proteomes" id="UP000244893"/>
    </source>
</evidence>